<name>A0ACC2I608_9PEZI</name>
<proteinExistence type="predicted"/>
<dbReference type="Proteomes" id="UP001153334">
    <property type="component" value="Unassembled WGS sequence"/>
</dbReference>
<evidence type="ECO:0000313" key="1">
    <source>
        <dbReference type="EMBL" id="KAJ8110660.1"/>
    </source>
</evidence>
<evidence type="ECO:0000313" key="2">
    <source>
        <dbReference type="Proteomes" id="UP001153334"/>
    </source>
</evidence>
<organism evidence="1 2">
    <name type="scientific">Nemania bipapillata</name>
    <dbReference type="NCBI Taxonomy" id="110536"/>
    <lineage>
        <taxon>Eukaryota</taxon>
        <taxon>Fungi</taxon>
        <taxon>Dikarya</taxon>
        <taxon>Ascomycota</taxon>
        <taxon>Pezizomycotina</taxon>
        <taxon>Sordariomycetes</taxon>
        <taxon>Xylariomycetidae</taxon>
        <taxon>Xylariales</taxon>
        <taxon>Xylariaceae</taxon>
        <taxon>Nemania</taxon>
    </lineage>
</organism>
<comment type="caution">
    <text evidence="1">The sequence shown here is derived from an EMBL/GenBank/DDBJ whole genome shotgun (WGS) entry which is preliminary data.</text>
</comment>
<accession>A0ACC2I608</accession>
<protein>
    <submittedName>
        <fullName evidence="1">Uncharacterized protein</fullName>
    </submittedName>
</protein>
<sequence length="148" mass="16284">MSVILTRLVHRDCTLGVVSGCTTLEAVELGIKTDHGIQITSRIQDTIADAAKTHVLTAHKGQDVNLRLLTAFIIWKDGGKGINLLAISKDRASKQIQLALDRGCVDHLHVEFTAKIISPNEKIDQSVSHNNEATFTTMQLKKVFSREV</sequence>
<keyword evidence="2" id="KW-1185">Reference proteome</keyword>
<dbReference type="EMBL" id="JAPESX010001896">
    <property type="protein sequence ID" value="KAJ8110660.1"/>
    <property type="molecule type" value="Genomic_DNA"/>
</dbReference>
<gene>
    <name evidence="1" type="ORF">ONZ43_g5817</name>
</gene>
<reference evidence="1" key="1">
    <citation type="submission" date="2022-11" db="EMBL/GenBank/DDBJ databases">
        <title>Genome Sequence of Nemania bipapillata.</title>
        <authorList>
            <person name="Buettner E."/>
        </authorList>
    </citation>
    <scope>NUCLEOTIDE SEQUENCE</scope>
    <source>
        <strain evidence="1">CP14</strain>
    </source>
</reference>